<evidence type="ECO:0000313" key="1">
    <source>
        <dbReference type="EMBL" id="POM74674.1"/>
    </source>
</evidence>
<comment type="caution">
    <text evidence="1">The sequence shown here is derived from an EMBL/GenBank/DDBJ whole genome shotgun (WGS) entry which is preliminary data.</text>
</comment>
<dbReference type="EMBL" id="NCKW01004620">
    <property type="protein sequence ID" value="POM74674.1"/>
    <property type="molecule type" value="Genomic_DNA"/>
</dbReference>
<protein>
    <submittedName>
        <fullName evidence="1">Uncharacterized protein</fullName>
    </submittedName>
</protein>
<organism evidence="1 2">
    <name type="scientific">Phytophthora palmivora</name>
    <dbReference type="NCBI Taxonomy" id="4796"/>
    <lineage>
        <taxon>Eukaryota</taxon>
        <taxon>Sar</taxon>
        <taxon>Stramenopiles</taxon>
        <taxon>Oomycota</taxon>
        <taxon>Peronosporomycetes</taxon>
        <taxon>Peronosporales</taxon>
        <taxon>Peronosporaceae</taxon>
        <taxon>Phytophthora</taxon>
    </lineage>
</organism>
<dbReference type="AlphaFoldDB" id="A0A2P4YA31"/>
<proteinExistence type="predicted"/>
<evidence type="ECO:0000313" key="2">
    <source>
        <dbReference type="Proteomes" id="UP000237271"/>
    </source>
</evidence>
<accession>A0A2P4YA31</accession>
<reference evidence="1 2" key="1">
    <citation type="journal article" date="2017" name="Genome Biol. Evol.">
        <title>Phytophthora megakarya and P. palmivora, closely related causal agents of cacao black pod rot, underwent increases in genome sizes and gene numbers by different mechanisms.</title>
        <authorList>
            <person name="Ali S.S."/>
            <person name="Shao J."/>
            <person name="Lary D.J."/>
            <person name="Kronmiller B."/>
            <person name="Shen D."/>
            <person name="Strem M.D."/>
            <person name="Amoako-Attah I."/>
            <person name="Akrofi A.Y."/>
            <person name="Begoude B.A."/>
            <person name="Ten Hoopen G.M."/>
            <person name="Coulibaly K."/>
            <person name="Kebe B.I."/>
            <person name="Melnick R.L."/>
            <person name="Guiltinan M.J."/>
            <person name="Tyler B.M."/>
            <person name="Meinhardt L.W."/>
            <person name="Bailey B.A."/>
        </authorList>
    </citation>
    <scope>NUCLEOTIDE SEQUENCE [LARGE SCALE GENOMIC DNA]</scope>
    <source>
        <strain evidence="2">sbr112.9</strain>
    </source>
</reference>
<keyword evidence="2" id="KW-1185">Reference proteome</keyword>
<gene>
    <name evidence="1" type="ORF">PHPALM_8333</name>
</gene>
<name>A0A2P4YA31_9STRA</name>
<sequence length="128" mass="14735">MVVQGMNTQRPITFPPPALSFREKQLGLPEFPKGRHLVGTIVDYLHKVQDEWQRARVVQWDKEKKMHLVQIVASDQKIWAKLDADNTLVLYIPDEENLVDGPIVKLIRPVTQGAVQWRPKPRQFSSAS</sequence>
<dbReference type="Proteomes" id="UP000237271">
    <property type="component" value="Unassembled WGS sequence"/>
</dbReference>